<dbReference type="EMBL" id="CAJOBC010006968">
    <property type="protein sequence ID" value="CAF3917054.1"/>
    <property type="molecule type" value="Genomic_DNA"/>
</dbReference>
<organism evidence="3 5">
    <name type="scientific">Didymodactylos carnosus</name>
    <dbReference type="NCBI Taxonomy" id="1234261"/>
    <lineage>
        <taxon>Eukaryota</taxon>
        <taxon>Metazoa</taxon>
        <taxon>Spiralia</taxon>
        <taxon>Gnathifera</taxon>
        <taxon>Rotifera</taxon>
        <taxon>Eurotatoria</taxon>
        <taxon>Bdelloidea</taxon>
        <taxon>Philodinida</taxon>
        <taxon>Philodinidae</taxon>
        <taxon>Didymodactylos</taxon>
    </lineage>
</organism>
<feature type="domain" description="Helitron helicase-like" evidence="2">
    <location>
        <begin position="56"/>
        <end position="271"/>
    </location>
</feature>
<proteinExistence type="predicted"/>
<protein>
    <recommendedName>
        <fullName evidence="2">Helitron helicase-like domain-containing protein</fullName>
    </recommendedName>
</protein>
<dbReference type="OrthoDB" id="3259294at2759"/>
<keyword evidence="5" id="KW-1185">Reference proteome</keyword>
<feature type="region of interest" description="Disordered" evidence="1">
    <location>
        <begin position="399"/>
        <end position="427"/>
    </location>
</feature>
<gene>
    <name evidence="3" type="ORF">GPM918_LOCUS21309</name>
    <name evidence="4" type="ORF">SRO942_LOCUS21306</name>
</gene>
<dbReference type="EMBL" id="CAJNOQ010006968">
    <property type="protein sequence ID" value="CAF1153559.1"/>
    <property type="molecule type" value="Genomic_DNA"/>
</dbReference>
<name>A0A814SVT8_9BILA</name>
<comment type="caution">
    <text evidence="3">The sequence shown here is derived from an EMBL/GenBank/DDBJ whole genome shotgun (WGS) entry which is preliminary data.</text>
</comment>
<evidence type="ECO:0000256" key="1">
    <source>
        <dbReference type="SAM" id="MobiDB-lite"/>
    </source>
</evidence>
<dbReference type="AlphaFoldDB" id="A0A814SVT8"/>
<feature type="compositionally biased region" description="Basic and acidic residues" evidence="1">
    <location>
        <begin position="399"/>
        <end position="408"/>
    </location>
</feature>
<sequence length="974" mass="112257">MVKPQEHYPSLCLKTSLFSSNIPKNLLTGLFSTLFSYGVGGLEDTSRKTKVSFKKHVEYLLSYHDKRFEEHYSFMYVVFNMIQRRDACQQARLIVSRSYFKDYASQIQSLTTKDLRVALTRIVSKTYSSKADSRLDILLKQVKAVDGHVMGSDHSRAELRIEIHLLIYKLGLPSIFITINPADIHSPMAMYFTGVNMDIDEILSNNFLLTVRKRAQLIASHPAATAKFFNHLIQTVIDTMISGEGVLGSTKSYYGTVESSGRDSLHLHMLIWLDHEYAPADVKQMIKDKEFRKNLIEYLEDIIKEDLDQFQNELKSKNNLQLATTDTDEEPAIVEIDDAGNKVGIEKEEEQFILERTNDRTTFALANTRIDYQYRPITIENVCLYDFVSEYYRERMKSKHREYSKQAHQESPPGAGRGRPRSERLTFTSDHPLHLPHLLMKRAKNVPVPVFVGPQIPRQSREETRERYCRSILTLFKPWRKVEDLCSVNQTWDDAFRLYEDSFSDSAQTIIDNIELLHECKENRGAHLLQILEQGESDGDIDLNFVPQRKLRVSDADDVEFLELLQSFDSVDTPSMLTSDSYIKEAIQWMDKSNRFEYLQICLSLVSSLRTYKHTYRHFNSIRPFPLQSTYCDNLTWDDIIDDRPTYTIGDVVQVKFGNKHYKGEIKTTADQIEELQRHIPRIEVTKSNRISTDQRTQSKSILIKENNEYQALADALGHQDQILTFVQDIFAAVELVQRNLKTLTATVEEGGRKLLRLKQVTGNVRILHQLRINLQLWKNIYDFHDTDDNEEIDEVTSNYNKAVDTSKSVLTSVDNYLSSLTFADPVLTNAFPNSTDTVRTTLDNEIITATNYSDTNPSFSSTTSNNERLTCVNLIDPNNPQNIFTIDENKYLSAKQIADSSNNDGDLLHIIQMLVFSVYNEDEIEQCSVDGKIKGTRPFDVETFRTINSHLLALYTPRYSTYRNCSHFASDLR</sequence>
<dbReference type="Proteomes" id="UP000663829">
    <property type="component" value="Unassembled WGS sequence"/>
</dbReference>
<dbReference type="InterPro" id="IPR025476">
    <property type="entry name" value="Helitron_helicase-like"/>
</dbReference>
<dbReference type="Pfam" id="PF14214">
    <property type="entry name" value="Helitron_like_N"/>
    <property type="match status" value="1"/>
</dbReference>
<evidence type="ECO:0000259" key="2">
    <source>
        <dbReference type="Pfam" id="PF14214"/>
    </source>
</evidence>
<evidence type="ECO:0000313" key="3">
    <source>
        <dbReference type="EMBL" id="CAF1153559.1"/>
    </source>
</evidence>
<evidence type="ECO:0000313" key="5">
    <source>
        <dbReference type="Proteomes" id="UP000663829"/>
    </source>
</evidence>
<reference evidence="3" key="1">
    <citation type="submission" date="2021-02" db="EMBL/GenBank/DDBJ databases">
        <authorList>
            <person name="Nowell W R."/>
        </authorList>
    </citation>
    <scope>NUCLEOTIDE SEQUENCE</scope>
</reference>
<evidence type="ECO:0000313" key="4">
    <source>
        <dbReference type="EMBL" id="CAF3917054.1"/>
    </source>
</evidence>
<dbReference type="Proteomes" id="UP000681722">
    <property type="component" value="Unassembled WGS sequence"/>
</dbReference>
<accession>A0A814SVT8</accession>